<feature type="transmembrane region" description="Helical" evidence="2">
    <location>
        <begin position="45"/>
        <end position="63"/>
    </location>
</feature>
<organism evidence="3 4">
    <name type="scientific">Pseudomonas gingeri</name>
    <dbReference type="NCBI Taxonomy" id="117681"/>
    <lineage>
        <taxon>Bacteria</taxon>
        <taxon>Pseudomonadati</taxon>
        <taxon>Pseudomonadota</taxon>
        <taxon>Gammaproteobacteria</taxon>
        <taxon>Pseudomonadales</taxon>
        <taxon>Pseudomonadaceae</taxon>
        <taxon>Pseudomonas</taxon>
    </lineage>
</organism>
<dbReference type="Proteomes" id="UP000582981">
    <property type="component" value="Unassembled WGS sequence"/>
</dbReference>
<comment type="caution">
    <text evidence="3">The sequence shown here is derived from an EMBL/GenBank/DDBJ whole genome shotgun (WGS) entry which is preliminary data.</text>
</comment>
<gene>
    <name evidence="3" type="ORF">HX829_26195</name>
</gene>
<dbReference type="RefSeq" id="WP_177145375.1">
    <property type="nucleotide sequence ID" value="NZ_JACAPU010000034.1"/>
</dbReference>
<protein>
    <submittedName>
        <fullName evidence="3">Uncharacterized protein</fullName>
    </submittedName>
</protein>
<dbReference type="AlphaFoldDB" id="A0A7Y7WIN4"/>
<keyword evidence="2" id="KW-1133">Transmembrane helix</keyword>
<feature type="region of interest" description="Disordered" evidence="1">
    <location>
        <begin position="79"/>
        <end position="99"/>
    </location>
</feature>
<name>A0A7Y7WIN4_9PSED</name>
<sequence length="261" mass="29021">MHPPEQEDDDGVIRFKRLHPEHFDVVLGSHPAKQKVPRPVQPKSYGMWVLVLILVGMLGYMTVNRNNSHPIPIPALPAAEPMPTETSEPPEAPMAPVEPVQAHPEPTAKLVPAPAPQVVVVVQTQAPAATAAPATVSAPVPKVQGLVSASYLAGYQANLNAPEARQTRQYEIATVSIREWDGRDRYQAKWRIFNNVIDNASVCGNFLAGSTERRECRKSAEVFFKEQCSEWEKRWNRDQDEKSKGMQVRYCTAMKTYSAAE</sequence>
<reference evidence="3 4" key="1">
    <citation type="submission" date="2020-04" db="EMBL/GenBank/DDBJ databases">
        <title>Molecular characterization of pseudomonads from Agaricus bisporus reveal novel blotch 2 pathogens in Western Europe.</title>
        <authorList>
            <person name="Taparia T."/>
            <person name="Krijger M."/>
            <person name="Haynes E."/>
            <person name="Elpinstone J.G."/>
            <person name="Noble R."/>
            <person name="Van Der Wolf J."/>
        </authorList>
    </citation>
    <scope>NUCLEOTIDE SEQUENCE [LARGE SCALE GENOMIC DNA]</scope>
    <source>
        <strain evidence="3 4">F1001</strain>
    </source>
</reference>
<accession>A0A7Y7WIN4</accession>
<proteinExistence type="predicted"/>
<evidence type="ECO:0000313" key="4">
    <source>
        <dbReference type="Proteomes" id="UP000582981"/>
    </source>
</evidence>
<evidence type="ECO:0000256" key="1">
    <source>
        <dbReference type="SAM" id="MobiDB-lite"/>
    </source>
</evidence>
<dbReference type="EMBL" id="JACAPU010000034">
    <property type="protein sequence ID" value="NWB49983.1"/>
    <property type="molecule type" value="Genomic_DNA"/>
</dbReference>
<keyword evidence="2" id="KW-0472">Membrane</keyword>
<evidence type="ECO:0000256" key="2">
    <source>
        <dbReference type="SAM" id="Phobius"/>
    </source>
</evidence>
<evidence type="ECO:0000313" key="3">
    <source>
        <dbReference type="EMBL" id="NWB49983.1"/>
    </source>
</evidence>
<keyword evidence="2" id="KW-0812">Transmembrane</keyword>